<feature type="chain" id="PRO_5015497609" description="DUF4488 domain-containing protein" evidence="1">
    <location>
        <begin position="26"/>
        <end position="197"/>
    </location>
</feature>
<gene>
    <name evidence="2" type="ORF">KMAL_28440</name>
</gene>
<keyword evidence="3" id="KW-1185">Reference proteome</keyword>
<evidence type="ECO:0008006" key="4">
    <source>
        <dbReference type="Google" id="ProtNLM"/>
    </source>
</evidence>
<name>A0A2S3VY48_9PROT</name>
<dbReference type="Proteomes" id="UP000237344">
    <property type="component" value="Unassembled WGS sequence"/>
</dbReference>
<dbReference type="AlphaFoldDB" id="A0A2S3VY48"/>
<sequence length="197" mass="21439">MKRTLCICALIAGTAFSSFPGISYAHVEIIPPAQDIGEWKLKAGTTASGNPACLIDARVGTNNDFNLVTTNGNVEMLLMGTTYVLNFRSGFQAIANFDDNSRIYLDARLSGSQVTIGIPADRVKEFMHEFTTAKVLRVNLAEPMNQTWIVQLNKAAPAFGELDRCVQALKITNLPVPFTQSPHAPTDDHMTNAVIPN</sequence>
<feature type="signal peptide" evidence="1">
    <location>
        <begin position="1"/>
        <end position="25"/>
    </location>
</feature>
<reference evidence="2 3" key="1">
    <citation type="submission" date="2018-01" db="EMBL/GenBank/DDBJ databases">
        <title>Draft Genome Sequence of Komagataeibacter maltaceti LMG 1529, a Vinegar Producing Acetic Acid Bacterium Isolated from Malt Vinegar Brewery Acetifiers.</title>
        <authorList>
            <person name="Zhang Q."/>
            <person name="Hollensteiner J."/>
            <person name="Poehlein A."/>
            <person name="Daniel R."/>
        </authorList>
    </citation>
    <scope>NUCLEOTIDE SEQUENCE [LARGE SCALE GENOMIC DNA]</scope>
    <source>
        <strain evidence="2 3">LMG 1529</strain>
    </source>
</reference>
<organism evidence="2 3">
    <name type="scientific">Novacetimonas maltaceti</name>
    <dbReference type="NCBI Taxonomy" id="1203393"/>
    <lineage>
        <taxon>Bacteria</taxon>
        <taxon>Pseudomonadati</taxon>
        <taxon>Pseudomonadota</taxon>
        <taxon>Alphaproteobacteria</taxon>
        <taxon>Acetobacterales</taxon>
        <taxon>Acetobacteraceae</taxon>
        <taxon>Novacetimonas</taxon>
    </lineage>
</organism>
<evidence type="ECO:0000256" key="1">
    <source>
        <dbReference type="SAM" id="SignalP"/>
    </source>
</evidence>
<proteinExistence type="predicted"/>
<accession>A0A2S3VY48</accession>
<evidence type="ECO:0000313" key="3">
    <source>
        <dbReference type="Proteomes" id="UP000237344"/>
    </source>
</evidence>
<comment type="caution">
    <text evidence="2">The sequence shown here is derived from an EMBL/GenBank/DDBJ whole genome shotgun (WGS) entry which is preliminary data.</text>
</comment>
<protein>
    <recommendedName>
        <fullName evidence="4">DUF4488 domain-containing protein</fullName>
    </recommendedName>
</protein>
<evidence type="ECO:0000313" key="2">
    <source>
        <dbReference type="EMBL" id="POF61528.1"/>
    </source>
</evidence>
<dbReference type="EMBL" id="POTC01000062">
    <property type="protein sequence ID" value="POF61528.1"/>
    <property type="molecule type" value="Genomic_DNA"/>
</dbReference>
<keyword evidence="1" id="KW-0732">Signal</keyword>